<protein>
    <recommendedName>
        <fullName evidence="3">DUF2171 domain-containing protein</fullName>
    </recommendedName>
</protein>
<accession>A0A917K2Y5</accession>
<dbReference type="InterPro" id="IPR018684">
    <property type="entry name" value="DUF2171"/>
</dbReference>
<reference evidence="1" key="1">
    <citation type="journal article" date="2014" name="Int. J. Syst. Evol. Microbiol.">
        <title>Complete genome sequence of Corynebacterium casei LMG S-19264T (=DSM 44701T), isolated from a smear-ripened cheese.</title>
        <authorList>
            <consortium name="US DOE Joint Genome Institute (JGI-PGF)"/>
            <person name="Walter F."/>
            <person name="Albersmeier A."/>
            <person name="Kalinowski J."/>
            <person name="Ruckert C."/>
        </authorList>
    </citation>
    <scope>NUCLEOTIDE SEQUENCE</scope>
    <source>
        <strain evidence="1">CGMCC 1.3617</strain>
    </source>
</reference>
<comment type="caution">
    <text evidence="1">The sequence shown here is derived from an EMBL/GenBank/DDBJ whole genome shotgun (WGS) entry which is preliminary data.</text>
</comment>
<sequence>MSAQAPAIREHMEIVGNDGGHVGTVDRVEGDQIRLVKGDDPSGTGRDHHFLPLKAVEAVSGDKVRLTMSAARARNTSTLVAGDAAGTPHRRH</sequence>
<evidence type="ECO:0008006" key="3">
    <source>
        <dbReference type="Google" id="ProtNLM"/>
    </source>
</evidence>
<dbReference type="EMBL" id="BMKW01000001">
    <property type="protein sequence ID" value="GGI98041.1"/>
    <property type="molecule type" value="Genomic_DNA"/>
</dbReference>
<keyword evidence="2" id="KW-1185">Reference proteome</keyword>
<organism evidence="1 2">
    <name type="scientific">Neoroseomonas lacus</name>
    <dbReference type="NCBI Taxonomy" id="287609"/>
    <lineage>
        <taxon>Bacteria</taxon>
        <taxon>Pseudomonadati</taxon>
        <taxon>Pseudomonadota</taxon>
        <taxon>Alphaproteobacteria</taxon>
        <taxon>Acetobacterales</taxon>
        <taxon>Acetobacteraceae</taxon>
        <taxon>Neoroseomonas</taxon>
    </lineage>
</organism>
<gene>
    <name evidence="1" type="ORF">GCM10011320_01000</name>
</gene>
<name>A0A917K2Y5_9PROT</name>
<proteinExistence type="predicted"/>
<evidence type="ECO:0000313" key="1">
    <source>
        <dbReference type="EMBL" id="GGI98041.1"/>
    </source>
</evidence>
<dbReference type="Pfam" id="PF09939">
    <property type="entry name" value="DUF2171"/>
    <property type="match status" value="1"/>
</dbReference>
<dbReference type="AlphaFoldDB" id="A0A917K2Y5"/>
<reference evidence="1" key="2">
    <citation type="submission" date="2020-09" db="EMBL/GenBank/DDBJ databases">
        <authorList>
            <person name="Sun Q."/>
            <person name="Zhou Y."/>
        </authorList>
    </citation>
    <scope>NUCLEOTIDE SEQUENCE</scope>
    <source>
        <strain evidence="1">CGMCC 1.3617</strain>
    </source>
</reference>
<dbReference type="Proteomes" id="UP000661507">
    <property type="component" value="Unassembled WGS sequence"/>
</dbReference>
<evidence type="ECO:0000313" key="2">
    <source>
        <dbReference type="Proteomes" id="UP000661507"/>
    </source>
</evidence>